<feature type="region of interest" description="Disordered" evidence="4">
    <location>
        <begin position="1"/>
        <end position="44"/>
    </location>
</feature>
<gene>
    <name evidence="6" type="ORF">FNQ90_06475</name>
</gene>
<dbReference type="RefSeq" id="WP_182605390.1">
    <property type="nucleotide sequence ID" value="NZ_VKHT01000118.1"/>
</dbReference>
<dbReference type="InterPro" id="IPR052526">
    <property type="entry name" value="HTH-type_Bedaq_tolerance"/>
</dbReference>
<keyword evidence="7" id="KW-1185">Reference proteome</keyword>
<dbReference type="GO" id="GO:0003700">
    <property type="term" value="F:DNA-binding transcription factor activity"/>
    <property type="evidence" value="ECO:0007669"/>
    <property type="project" value="InterPro"/>
</dbReference>
<evidence type="ECO:0000256" key="2">
    <source>
        <dbReference type="ARBA" id="ARBA00023125"/>
    </source>
</evidence>
<evidence type="ECO:0000256" key="4">
    <source>
        <dbReference type="SAM" id="MobiDB-lite"/>
    </source>
</evidence>
<name>A0A7W3Y0S4_9ACTN</name>
<dbReference type="EMBL" id="VKHT01000118">
    <property type="protein sequence ID" value="MBB0243763.1"/>
    <property type="molecule type" value="Genomic_DNA"/>
</dbReference>
<dbReference type="SUPFAM" id="SSF46785">
    <property type="entry name" value="Winged helix' DNA-binding domain"/>
    <property type="match status" value="1"/>
</dbReference>
<dbReference type="AlphaFoldDB" id="A0A7W3Y0S4"/>
<proteinExistence type="predicted"/>
<dbReference type="Pfam" id="PF12802">
    <property type="entry name" value="MarR_2"/>
    <property type="match status" value="1"/>
</dbReference>
<sequence>MAVRPLGEDPRDRGPQTARAVCGPDRVLRADPDPGGKPAGEAGDAAARAAARLVELWEETGIRAGSPVPPAQLRALGVLAAEQPLTCGRLGARLHLTPSAAGRLCARMEDAGLLWRRRAAGDRRRTELVLTPGGRRTLLAVRAHRREVLRELLGESPGAPGNEESAPGGAVA</sequence>
<reference evidence="7" key="1">
    <citation type="submission" date="2019-10" db="EMBL/GenBank/DDBJ databases">
        <title>Streptomyces sp. nov., a novel actinobacterium isolated from alkaline environment.</title>
        <authorList>
            <person name="Golinska P."/>
        </authorList>
    </citation>
    <scope>NUCLEOTIDE SEQUENCE [LARGE SCALE GENOMIC DNA]</scope>
    <source>
        <strain evidence="7">DSM 42118</strain>
    </source>
</reference>
<dbReference type="InterPro" id="IPR036390">
    <property type="entry name" value="WH_DNA-bd_sf"/>
</dbReference>
<feature type="domain" description="HTH marR-type" evidence="5">
    <location>
        <begin position="39"/>
        <end position="172"/>
    </location>
</feature>
<dbReference type="Gene3D" id="1.10.10.10">
    <property type="entry name" value="Winged helix-like DNA-binding domain superfamily/Winged helix DNA-binding domain"/>
    <property type="match status" value="1"/>
</dbReference>
<dbReference type="InterPro" id="IPR036388">
    <property type="entry name" value="WH-like_DNA-bd_sf"/>
</dbReference>
<dbReference type="InterPro" id="IPR023187">
    <property type="entry name" value="Tscrpt_reg_MarR-type_CS"/>
</dbReference>
<dbReference type="PROSITE" id="PS50995">
    <property type="entry name" value="HTH_MARR_2"/>
    <property type="match status" value="1"/>
</dbReference>
<dbReference type="PANTHER" id="PTHR39515">
    <property type="entry name" value="CONSERVED PROTEIN"/>
    <property type="match status" value="1"/>
</dbReference>
<evidence type="ECO:0000259" key="5">
    <source>
        <dbReference type="PROSITE" id="PS50995"/>
    </source>
</evidence>
<evidence type="ECO:0000256" key="3">
    <source>
        <dbReference type="ARBA" id="ARBA00023163"/>
    </source>
</evidence>
<evidence type="ECO:0000313" key="6">
    <source>
        <dbReference type="EMBL" id="MBB0243763.1"/>
    </source>
</evidence>
<dbReference type="PROSITE" id="PS01117">
    <property type="entry name" value="HTH_MARR_1"/>
    <property type="match status" value="1"/>
</dbReference>
<dbReference type="GO" id="GO:0003677">
    <property type="term" value="F:DNA binding"/>
    <property type="evidence" value="ECO:0007669"/>
    <property type="project" value="UniProtKB-KW"/>
</dbReference>
<feature type="non-terminal residue" evidence="6">
    <location>
        <position position="172"/>
    </location>
</feature>
<feature type="region of interest" description="Disordered" evidence="4">
    <location>
        <begin position="152"/>
        <end position="172"/>
    </location>
</feature>
<protein>
    <submittedName>
        <fullName evidence="6">MarR family transcriptional regulator</fullName>
    </submittedName>
</protein>
<organism evidence="6 7">
    <name type="scientific">Streptomyces alkaliphilus</name>
    <dbReference type="NCBI Taxonomy" id="1472722"/>
    <lineage>
        <taxon>Bacteria</taxon>
        <taxon>Bacillati</taxon>
        <taxon>Actinomycetota</taxon>
        <taxon>Actinomycetes</taxon>
        <taxon>Kitasatosporales</taxon>
        <taxon>Streptomycetaceae</taxon>
        <taxon>Streptomyces</taxon>
    </lineage>
</organism>
<feature type="compositionally biased region" description="Basic and acidic residues" evidence="4">
    <location>
        <begin position="1"/>
        <end position="14"/>
    </location>
</feature>
<keyword evidence="2" id="KW-0238">DNA-binding</keyword>
<accession>A0A7W3Y0S4</accession>
<dbReference type="InterPro" id="IPR000835">
    <property type="entry name" value="HTH_MarR-typ"/>
</dbReference>
<keyword evidence="1" id="KW-0805">Transcription regulation</keyword>
<dbReference type="Proteomes" id="UP000538929">
    <property type="component" value="Unassembled WGS sequence"/>
</dbReference>
<evidence type="ECO:0000313" key="7">
    <source>
        <dbReference type="Proteomes" id="UP000538929"/>
    </source>
</evidence>
<dbReference type="PANTHER" id="PTHR39515:SF2">
    <property type="entry name" value="HTH-TYPE TRANSCRIPTIONAL REGULATOR RV0880"/>
    <property type="match status" value="1"/>
</dbReference>
<evidence type="ECO:0000256" key="1">
    <source>
        <dbReference type="ARBA" id="ARBA00023015"/>
    </source>
</evidence>
<comment type="caution">
    <text evidence="6">The sequence shown here is derived from an EMBL/GenBank/DDBJ whole genome shotgun (WGS) entry which is preliminary data.</text>
</comment>
<dbReference type="SMART" id="SM00347">
    <property type="entry name" value="HTH_MARR"/>
    <property type="match status" value="1"/>
</dbReference>
<keyword evidence="3" id="KW-0804">Transcription</keyword>